<reference evidence="2 3" key="1">
    <citation type="submission" date="2013-01" db="EMBL/GenBank/DDBJ databases">
        <title>The Genome Sequence of Bacillus cereus TIAC219.</title>
        <authorList>
            <consortium name="The Broad Institute Genome Sequencing Platform"/>
            <consortium name="The Broad Institute Genome Sequencing Center for Infectious Disease"/>
            <person name="Feldgarden M."/>
            <person name="Van der Auwera G.A."/>
            <person name="Mahillon J."/>
            <person name="Duprez V."/>
            <person name="Timmery S."/>
            <person name="Mattelet C."/>
            <person name="Dierick K."/>
            <person name="Sun M."/>
            <person name="Yu Z."/>
            <person name="Zhu L."/>
            <person name="Hu X."/>
            <person name="Shank E.B."/>
            <person name="Swiecicka I."/>
            <person name="Hansen B.M."/>
            <person name="Andrup L."/>
            <person name="Walker B."/>
            <person name="Young S.K."/>
            <person name="Zeng Q."/>
            <person name="Gargeya S."/>
            <person name="Fitzgerald M."/>
            <person name="Haas B."/>
            <person name="Abouelleil A."/>
            <person name="Alvarado L."/>
            <person name="Arachchi H.M."/>
            <person name="Berlin A.M."/>
            <person name="Chapman S.B."/>
            <person name="Dewar J."/>
            <person name="Goldberg J."/>
            <person name="Griggs A."/>
            <person name="Gujja S."/>
            <person name="Hansen M."/>
            <person name="Howarth C."/>
            <person name="Imamovic A."/>
            <person name="Larimer J."/>
            <person name="McCowan C."/>
            <person name="Murphy C."/>
            <person name="Neiman D."/>
            <person name="Pearson M."/>
            <person name="Priest M."/>
            <person name="Roberts A."/>
            <person name="Saif S."/>
            <person name="Shea T."/>
            <person name="Sisk P."/>
            <person name="Sykes S."/>
            <person name="Wortman J."/>
            <person name="Nusbaum C."/>
            <person name="Birren B."/>
        </authorList>
    </citation>
    <scope>NUCLEOTIDE SEQUENCE [LARGE SCALE GENOMIC DNA]</scope>
    <source>
        <strain evidence="2 3">TIAC219</strain>
    </source>
</reference>
<feature type="transmembrane region" description="Helical" evidence="1">
    <location>
        <begin position="12"/>
        <end position="35"/>
    </location>
</feature>
<evidence type="ECO:0008006" key="4">
    <source>
        <dbReference type="Google" id="ProtNLM"/>
    </source>
</evidence>
<proteinExistence type="predicted"/>
<keyword evidence="1" id="KW-0812">Transmembrane</keyword>
<evidence type="ECO:0000313" key="2">
    <source>
        <dbReference type="EMBL" id="EOQ55278.1"/>
    </source>
</evidence>
<dbReference type="EMBL" id="AHCJ01000115">
    <property type="protein sequence ID" value="EOQ55278.1"/>
    <property type="molecule type" value="Genomic_DNA"/>
</dbReference>
<protein>
    <recommendedName>
        <fullName evidence="4">Group-specific protein</fullName>
    </recommendedName>
</protein>
<gene>
    <name evidence="2" type="ORF">IAY_06774</name>
</gene>
<sequence>MKFMCKTRFTINVDLFDIITFIIVLIGLSIIMTLYATKVVVGYKYDFTLCIFTFIYICIYLCGIYIPTYFVLKPQKTKHTDEKTV</sequence>
<dbReference type="Proteomes" id="UP000014060">
    <property type="component" value="Unassembled WGS sequence"/>
</dbReference>
<evidence type="ECO:0000313" key="3">
    <source>
        <dbReference type="Proteomes" id="UP000014060"/>
    </source>
</evidence>
<name>A0ABC9SP52_BACCE</name>
<keyword evidence="1" id="KW-0472">Membrane</keyword>
<keyword evidence="1" id="KW-1133">Transmembrane helix</keyword>
<evidence type="ECO:0000256" key="1">
    <source>
        <dbReference type="SAM" id="Phobius"/>
    </source>
</evidence>
<organism evidence="2 3">
    <name type="scientific">Bacillus cereus TIAC219</name>
    <dbReference type="NCBI Taxonomy" id="718222"/>
    <lineage>
        <taxon>Bacteria</taxon>
        <taxon>Bacillati</taxon>
        <taxon>Bacillota</taxon>
        <taxon>Bacilli</taxon>
        <taxon>Bacillales</taxon>
        <taxon>Bacillaceae</taxon>
        <taxon>Bacillus</taxon>
        <taxon>Bacillus cereus group</taxon>
    </lineage>
</organism>
<accession>A0ABC9SP52</accession>
<dbReference type="AlphaFoldDB" id="A0ABC9SP52"/>
<comment type="caution">
    <text evidence="2">The sequence shown here is derived from an EMBL/GenBank/DDBJ whole genome shotgun (WGS) entry which is preliminary data.</text>
</comment>
<feature type="transmembrane region" description="Helical" evidence="1">
    <location>
        <begin position="47"/>
        <end position="72"/>
    </location>
</feature>